<keyword evidence="2" id="KW-1185">Reference proteome</keyword>
<dbReference type="Proteomes" id="UP000826212">
    <property type="component" value="Chromosome"/>
</dbReference>
<organism evidence="1 2">
    <name type="scientific">Halosquirtibacter laminarini</name>
    <dbReference type="NCBI Taxonomy" id="3374600"/>
    <lineage>
        <taxon>Bacteria</taxon>
        <taxon>Pseudomonadati</taxon>
        <taxon>Bacteroidota</taxon>
        <taxon>Bacteroidia</taxon>
        <taxon>Marinilabiliales</taxon>
        <taxon>Prolixibacteraceae</taxon>
        <taxon>Halosquirtibacter</taxon>
    </lineage>
</organism>
<reference evidence="1" key="1">
    <citation type="submission" date="2021-08" db="EMBL/GenBank/DDBJ databases">
        <title>Novel anaerobic bacterium isolated from sea squirt in East Sea, Republic of Korea.</title>
        <authorList>
            <person name="Nguyen T.H."/>
            <person name="Li Z."/>
            <person name="Lee Y.-J."/>
            <person name="Ko J."/>
            <person name="Kim S.-G."/>
        </authorList>
    </citation>
    <scope>NUCLEOTIDE SEQUENCE</scope>
    <source>
        <strain evidence="1">KCTC 25031</strain>
    </source>
</reference>
<protein>
    <submittedName>
        <fullName evidence="1">Uncharacterized protein</fullName>
    </submittedName>
</protein>
<evidence type="ECO:0000313" key="1">
    <source>
        <dbReference type="EMBL" id="QZE14948.1"/>
    </source>
</evidence>
<proteinExistence type="predicted"/>
<name>A0AC61NHE4_9BACT</name>
<sequence>MELDKLKNNKKSWDVPDGYFDQFSAKMMERIDQEESVEAPKVKPSKVLMWSYVGVAASILLMVVNLFVMSSNRQMQDKIDTYLSAEMESTPQIEVISEEEMEDIQEYLVDNKLIYDAIYNEENTEK</sequence>
<accession>A0AC61NHE4</accession>
<dbReference type="EMBL" id="CP081303">
    <property type="protein sequence ID" value="QZE14948.1"/>
    <property type="molecule type" value="Genomic_DNA"/>
</dbReference>
<gene>
    <name evidence="1" type="ORF">K4L44_03665</name>
</gene>
<evidence type="ECO:0000313" key="2">
    <source>
        <dbReference type="Proteomes" id="UP000826212"/>
    </source>
</evidence>